<accession>A0A1J4T899</accession>
<dbReference type="NCBIfam" id="TIGR00337">
    <property type="entry name" value="PyrG"/>
    <property type="match status" value="1"/>
</dbReference>
<proteinExistence type="inferred from homology"/>
<dbReference type="Proteomes" id="UP000183192">
    <property type="component" value="Unassembled WGS sequence"/>
</dbReference>
<evidence type="ECO:0000256" key="5">
    <source>
        <dbReference type="ARBA" id="ARBA00022723"/>
    </source>
</evidence>
<evidence type="ECO:0000256" key="4">
    <source>
        <dbReference type="ARBA" id="ARBA00022598"/>
    </source>
</evidence>
<comment type="caution">
    <text evidence="17">The sequence shown here is derived from an EMBL/GenBank/DDBJ whole genome shotgun (WGS) entry which is preliminary data.</text>
</comment>
<feature type="domain" description="Glutamine amidotransferase" evidence="15">
    <location>
        <begin position="308"/>
        <end position="407"/>
    </location>
</feature>
<dbReference type="EC" id="6.3.4.2" evidence="3"/>
<evidence type="ECO:0000256" key="13">
    <source>
        <dbReference type="ARBA" id="ARBA00079941"/>
    </source>
</evidence>
<evidence type="ECO:0000256" key="14">
    <source>
        <dbReference type="ARBA" id="ARBA00083191"/>
    </source>
</evidence>
<evidence type="ECO:0000256" key="12">
    <source>
        <dbReference type="ARBA" id="ARBA00075170"/>
    </source>
</evidence>
<dbReference type="Gene3D" id="3.40.50.300">
    <property type="entry name" value="P-loop containing nucleotide triphosphate hydrolases"/>
    <property type="match status" value="1"/>
</dbReference>
<dbReference type="UniPathway" id="UPA00159">
    <property type="reaction ID" value="UER00277"/>
</dbReference>
<evidence type="ECO:0000313" key="18">
    <source>
        <dbReference type="Proteomes" id="UP000183192"/>
    </source>
</evidence>
<dbReference type="GO" id="GO:0042802">
    <property type="term" value="F:identical protein binding"/>
    <property type="evidence" value="ECO:0007669"/>
    <property type="project" value="TreeGrafter"/>
</dbReference>
<keyword evidence="6" id="KW-0547">Nucleotide-binding</keyword>
<dbReference type="PANTHER" id="PTHR11550">
    <property type="entry name" value="CTP SYNTHASE"/>
    <property type="match status" value="1"/>
</dbReference>
<comment type="pathway">
    <text evidence="1">Pyrimidine metabolism; CTP biosynthesis via de novo pathway; CTP from UDP: step 2/2.</text>
</comment>
<evidence type="ECO:0000313" key="17">
    <source>
        <dbReference type="EMBL" id="OIO07131.1"/>
    </source>
</evidence>
<comment type="similarity">
    <text evidence="2">Belongs to the CTP synthase family.</text>
</comment>
<dbReference type="AlphaFoldDB" id="A0A1J4T899"/>
<protein>
    <recommendedName>
        <fullName evidence="3">CTP synthase (glutamine hydrolyzing)</fullName>
        <ecNumber evidence="3">6.3.4.2</ecNumber>
    </recommendedName>
    <alternativeName>
        <fullName evidence="13">Cytidine 5'-triphosphate synthase</fullName>
    </alternativeName>
    <alternativeName>
        <fullName evidence="14">Cytidine triphosphate synthetase</fullName>
    </alternativeName>
    <alternativeName>
        <fullName evidence="12">UTP--ammonia ligase</fullName>
    </alternativeName>
</protein>
<feature type="non-terminal residue" evidence="17">
    <location>
        <position position="442"/>
    </location>
</feature>
<keyword evidence="9" id="KW-0315">Glutamine amidotransferase</keyword>
<evidence type="ECO:0000256" key="7">
    <source>
        <dbReference type="ARBA" id="ARBA00022840"/>
    </source>
</evidence>
<gene>
    <name evidence="17" type="ORF">AUJ27_02990</name>
</gene>
<dbReference type="GO" id="GO:0019856">
    <property type="term" value="P:pyrimidine nucleobase biosynthetic process"/>
    <property type="evidence" value="ECO:0007669"/>
    <property type="project" value="TreeGrafter"/>
</dbReference>
<evidence type="ECO:0000256" key="3">
    <source>
        <dbReference type="ARBA" id="ARBA00012291"/>
    </source>
</evidence>
<reference evidence="17 18" key="1">
    <citation type="journal article" date="2016" name="Environ. Microbiol.">
        <title>Genomic resolution of a cold subsurface aquifer community provides metabolic insights for novel microbes adapted to high CO concentrations.</title>
        <authorList>
            <person name="Probst A.J."/>
            <person name="Castelle C.J."/>
            <person name="Singh A."/>
            <person name="Brown C.T."/>
            <person name="Anantharaman K."/>
            <person name="Sharon I."/>
            <person name="Hug L.A."/>
            <person name="Burstein D."/>
            <person name="Emerson J.B."/>
            <person name="Thomas B.C."/>
            <person name="Banfield J.F."/>
        </authorList>
    </citation>
    <scope>NUCLEOTIDE SEQUENCE [LARGE SCALE GENOMIC DNA]</scope>
    <source>
        <strain evidence="17">CG1_02_37_44</strain>
    </source>
</reference>
<dbReference type="Pfam" id="PF06418">
    <property type="entry name" value="CTP_synth_N"/>
    <property type="match status" value="1"/>
</dbReference>
<dbReference type="GO" id="GO:0005524">
    <property type="term" value="F:ATP binding"/>
    <property type="evidence" value="ECO:0007669"/>
    <property type="project" value="UniProtKB-KW"/>
</dbReference>
<dbReference type="PANTHER" id="PTHR11550:SF0">
    <property type="entry name" value="CTP SYNTHASE-RELATED"/>
    <property type="match status" value="1"/>
</dbReference>
<evidence type="ECO:0000256" key="8">
    <source>
        <dbReference type="ARBA" id="ARBA00022842"/>
    </source>
</evidence>
<dbReference type="InterPro" id="IPR017926">
    <property type="entry name" value="GATASE"/>
</dbReference>
<keyword evidence="8" id="KW-0460">Magnesium</keyword>
<dbReference type="GO" id="GO:0044210">
    <property type="term" value="P:'de novo' CTP biosynthetic process"/>
    <property type="evidence" value="ECO:0007669"/>
    <property type="project" value="UniProtKB-UniPathway"/>
</dbReference>
<keyword evidence="4" id="KW-0436">Ligase</keyword>
<keyword evidence="7" id="KW-0067">ATP-binding</keyword>
<dbReference type="Pfam" id="PF00117">
    <property type="entry name" value="GATase"/>
    <property type="match status" value="1"/>
</dbReference>
<dbReference type="InterPro" id="IPR027417">
    <property type="entry name" value="P-loop_NTPase"/>
</dbReference>
<organism evidence="17 18">
    <name type="scientific">Candidatus Falkowbacteria bacterium CG1_02_37_44</name>
    <dbReference type="NCBI Taxonomy" id="1805146"/>
    <lineage>
        <taxon>Bacteria</taxon>
        <taxon>Candidatus Falkowiibacteriota</taxon>
    </lineage>
</organism>
<dbReference type="EMBL" id="MNUU01000057">
    <property type="protein sequence ID" value="OIO07131.1"/>
    <property type="molecule type" value="Genomic_DNA"/>
</dbReference>
<evidence type="ECO:0000256" key="10">
    <source>
        <dbReference type="ARBA" id="ARBA00022975"/>
    </source>
</evidence>
<feature type="domain" description="CTP synthase N-terminal" evidence="16">
    <location>
        <begin position="7"/>
        <end position="268"/>
    </location>
</feature>
<dbReference type="FunFam" id="3.40.50.300:FF:000009">
    <property type="entry name" value="CTP synthase"/>
    <property type="match status" value="1"/>
</dbReference>
<keyword evidence="5" id="KW-0479">Metal-binding</keyword>
<dbReference type="STRING" id="1805146.AUJ27_02990"/>
<evidence type="ECO:0000256" key="2">
    <source>
        <dbReference type="ARBA" id="ARBA00007533"/>
    </source>
</evidence>
<dbReference type="GO" id="GO:0003883">
    <property type="term" value="F:CTP synthase activity"/>
    <property type="evidence" value="ECO:0007669"/>
    <property type="project" value="UniProtKB-EC"/>
</dbReference>
<dbReference type="GO" id="GO:0046872">
    <property type="term" value="F:metal ion binding"/>
    <property type="evidence" value="ECO:0007669"/>
    <property type="project" value="UniProtKB-KW"/>
</dbReference>
<dbReference type="PROSITE" id="PS51273">
    <property type="entry name" value="GATASE_TYPE_1"/>
    <property type="match status" value="1"/>
</dbReference>
<dbReference type="SUPFAM" id="SSF52317">
    <property type="entry name" value="Class I glutamine amidotransferase-like"/>
    <property type="match status" value="1"/>
</dbReference>
<evidence type="ECO:0000256" key="1">
    <source>
        <dbReference type="ARBA" id="ARBA00005171"/>
    </source>
</evidence>
<dbReference type="SUPFAM" id="SSF52540">
    <property type="entry name" value="P-loop containing nucleoside triphosphate hydrolases"/>
    <property type="match status" value="1"/>
</dbReference>
<keyword evidence="10" id="KW-0665">Pyrimidine biosynthesis</keyword>
<dbReference type="InterPro" id="IPR004468">
    <property type="entry name" value="CTP_synthase"/>
</dbReference>
<evidence type="ECO:0000256" key="11">
    <source>
        <dbReference type="ARBA" id="ARBA00047781"/>
    </source>
</evidence>
<sequence length="442" mass="50013">MNQLPNYIFITGGVFSGLGKGIATASIGKILQSRGFKVTCIKIDPYINVDAGTLRPTEHGEVFVTEDGGETDEDLGHYERFLDINLSKENSITTGKIYSEVIKNEREGKYLGKTVEAIPHLTDEINRRIRDIGQQTGADFVLIEIGGTVGEYQNELYYRAARIMKNEGEQVLFCHLVYLPIPEHLGEMKTKPAQQSVEMLGRLGIQPDFIICRAKYSIDEKRRGKTATFCNVNKEDIISNPDLDYSYKLPIIFEEQNLGEKILKKFSLKEKEKDLTSWREFVTKFENSTKKIKIGIIGKYFDTGDFKLADSYVSVIEAVKHTCAKNEAKAEILWIDSKDFEKDEKNLEILKDLQGIIIPGGFGKSGVEGKILAIKYARENNIPFLGLCYGLQMAVIEFARNVCKLKNANSTEIDPKTPYPVIDFLPWQKELIKENKYGATMR</sequence>
<dbReference type="NCBIfam" id="NF003792">
    <property type="entry name" value="PRK05380.1"/>
    <property type="match status" value="1"/>
</dbReference>
<dbReference type="Gene3D" id="3.40.50.880">
    <property type="match status" value="1"/>
</dbReference>
<evidence type="ECO:0000259" key="15">
    <source>
        <dbReference type="Pfam" id="PF00117"/>
    </source>
</evidence>
<evidence type="ECO:0000259" key="16">
    <source>
        <dbReference type="Pfam" id="PF06418"/>
    </source>
</evidence>
<evidence type="ECO:0000256" key="6">
    <source>
        <dbReference type="ARBA" id="ARBA00022741"/>
    </source>
</evidence>
<dbReference type="CDD" id="cd03113">
    <property type="entry name" value="CTPS_N"/>
    <property type="match status" value="1"/>
</dbReference>
<dbReference type="InterPro" id="IPR017456">
    <property type="entry name" value="CTP_synthase_N"/>
</dbReference>
<comment type="catalytic activity">
    <reaction evidence="11">
        <text>UTP + L-glutamine + ATP + H2O = CTP + L-glutamate + ADP + phosphate + 2 H(+)</text>
        <dbReference type="Rhea" id="RHEA:26426"/>
        <dbReference type="ChEBI" id="CHEBI:15377"/>
        <dbReference type="ChEBI" id="CHEBI:15378"/>
        <dbReference type="ChEBI" id="CHEBI:29985"/>
        <dbReference type="ChEBI" id="CHEBI:30616"/>
        <dbReference type="ChEBI" id="CHEBI:37563"/>
        <dbReference type="ChEBI" id="CHEBI:43474"/>
        <dbReference type="ChEBI" id="CHEBI:46398"/>
        <dbReference type="ChEBI" id="CHEBI:58359"/>
        <dbReference type="ChEBI" id="CHEBI:456216"/>
        <dbReference type="EC" id="6.3.4.2"/>
    </reaction>
</comment>
<evidence type="ECO:0000256" key="9">
    <source>
        <dbReference type="ARBA" id="ARBA00022962"/>
    </source>
</evidence>
<name>A0A1J4T899_9BACT</name>
<dbReference type="InterPro" id="IPR029062">
    <property type="entry name" value="Class_I_gatase-like"/>
</dbReference>